<dbReference type="SUPFAM" id="SSF51735">
    <property type="entry name" value="NAD(P)-binding Rossmann-fold domains"/>
    <property type="match status" value="1"/>
</dbReference>
<evidence type="ECO:0000256" key="2">
    <source>
        <dbReference type="SAM" id="MobiDB-lite"/>
    </source>
</evidence>
<evidence type="ECO:0000256" key="1">
    <source>
        <dbReference type="ARBA" id="ARBA00023027"/>
    </source>
</evidence>
<dbReference type="PANTHER" id="PTHR43377:SF1">
    <property type="entry name" value="BILIVERDIN REDUCTASE A"/>
    <property type="match status" value="1"/>
</dbReference>
<dbReference type="Gene3D" id="3.40.50.720">
    <property type="entry name" value="NAD(P)-binding Rossmann-like Domain"/>
    <property type="match status" value="1"/>
</dbReference>
<name>A0ABX5SWL3_9MICO</name>
<feature type="domain" description="Gfo/Idh/MocA-like oxidoreductase N-terminal" evidence="3">
    <location>
        <begin position="114"/>
        <end position="231"/>
    </location>
</feature>
<evidence type="ECO:0000313" key="5">
    <source>
        <dbReference type="EMBL" id="QBR90167.1"/>
    </source>
</evidence>
<reference evidence="5 6" key="1">
    <citation type="submission" date="2019-03" db="EMBL/GenBank/DDBJ databases">
        <authorList>
            <person name="Dong K."/>
        </authorList>
    </citation>
    <scope>NUCLEOTIDE SEQUENCE [LARGE SCALE GENOMIC DNA]</scope>
    <source>
        <strain evidence="6">dk512</strain>
    </source>
</reference>
<evidence type="ECO:0000259" key="4">
    <source>
        <dbReference type="Pfam" id="PF22725"/>
    </source>
</evidence>
<feature type="region of interest" description="Disordered" evidence="2">
    <location>
        <begin position="1"/>
        <end position="25"/>
    </location>
</feature>
<dbReference type="Gene3D" id="3.30.360.10">
    <property type="entry name" value="Dihydrodipicolinate Reductase, domain 2"/>
    <property type="match status" value="1"/>
</dbReference>
<gene>
    <name evidence="5" type="ORF">E4K62_16665</name>
</gene>
<dbReference type="Proteomes" id="UP000295748">
    <property type="component" value="Chromosome"/>
</dbReference>
<dbReference type="InterPro" id="IPR036291">
    <property type="entry name" value="NAD(P)-bd_dom_sf"/>
</dbReference>
<dbReference type="EMBL" id="CP038266">
    <property type="protein sequence ID" value="QBR90167.1"/>
    <property type="molecule type" value="Genomic_DNA"/>
</dbReference>
<keyword evidence="1" id="KW-0520">NAD</keyword>
<dbReference type="Pfam" id="PF01408">
    <property type="entry name" value="GFO_IDH_MocA"/>
    <property type="match status" value="1"/>
</dbReference>
<accession>A0ABX5SWL3</accession>
<organism evidence="5 6">
    <name type="scientific">Microbacterium wangchenii</name>
    <dbReference type="NCBI Taxonomy" id="2541726"/>
    <lineage>
        <taxon>Bacteria</taxon>
        <taxon>Bacillati</taxon>
        <taxon>Actinomycetota</taxon>
        <taxon>Actinomycetes</taxon>
        <taxon>Micrococcales</taxon>
        <taxon>Microbacteriaceae</taxon>
        <taxon>Microbacterium</taxon>
    </lineage>
</organism>
<dbReference type="InterPro" id="IPR051450">
    <property type="entry name" value="Gfo/Idh/MocA_Oxidoreductases"/>
</dbReference>
<evidence type="ECO:0000313" key="6">
    <source>
        <dbReference type="Proteomes" id="UP000295748"/>
    </source>
</evidence>
<dbReference type="InterPro" id="IPR000683">
    <property type="entry name" value="Gfo/Idh/MocA-like_OxRdtase_N"/>
</dbReference>
<dbReference type="InterPro" id="IPR055170">
    <property type="entry name" value="GFO_IDH_MocA-like_dom"/>
</dbReference>
<dbReference type="PANTHER" id="PTHR43377">
    <property type="entry name" value="BILIVERDIN REDUCTASE A"/>
    <property type="match status" value="1"/>
</dbReference>
<dbReference type="SUPFAM" id="SSF55347">
    <property type="entry name" value="Glyceraldehyde-3-phosphate dehydrogenase-like, C-terminal domain"/>
    <property type="match status" value="1"/>
</dbReference>
<dbReference type="Pfam" id="PF22725">
    <property type="entry name" value="GFO_IDH_MocA_C3"/>
    <property type="match status" value="1"/>
</dbReference>
<feature type="region of interest" description="Disordered" evidence="2">
    <location>
        <begin position="44"/>
        <end position="88"/>
    </location>
</feature>
<sequence>MAQQWGSGARRRDPRPARPAPLQRQCSGRDRACRLRQRSCGCRAGRGHLTAPSGGHAHVPCRPGARLRSRRERGPPRRGAAVPGGGVKSERVRREAVLDLDIARRQRHALQGPVRVVIVGTGPFAQRHAQAFAANPDCVVVGVASADADAASSLAAVVGAPHAATTLDELLARTDAHAVSVVNANALHLPTAMTALHAGASVLVEKPVVLTVAEGRQLEAAAAAAPGFVMPAHVLRFAAPYVELRHRLKSGAVGRPRAISFRRHRTADHDALFPITHPVLMTMIHDIDLALWLGSGPFRSVRARQIPLAGRAQPLAVRAEVETEGGVLISFDVSWSLKSGALPDALEIVGEEGLLALELAPRVQTLGDDDASVDDALTPDAAHGALAEEIRAFVDAVRFDRAPTEVTLSDALHGIDLAERIIEAATEVSDR</sequence>
<proteinExistence type="predicted"/>
<keyword evidence="6" id="KW-1185">Reference proteome</keyword>
<evidence type="ECO:0000259" key="3">
    <source>
        <dbReference type="Pfam" id="PF01408"/>
    </source>
</evidence>
<protein>
    <submittedName>
        <fullName evidence="5">Gfo/Idh/MocA family oxidoreductase</fullName>
    </submittedName>
</protein>
<feature type="domain" description="GFO/IDH/MocA-like oxidoreductase" evidence="4">
    <location>
        <begin position="241"/>
        <end position="355"/>
    </location>
</feature>